<dbReference type="Pfam" id="PF00439">
    <property type="entry name" value="Bromodomain"/>
    <property type="match status" value="1"/>
</dbReference>
<dbReference type="HOGENOM" id="CLU_999540_0_0_1"/>
<keyword evidence="4 5" id="KW-0103">Bromodomain</keyword>
<dbReference type="InterPro" id="IPR001965">
    <property type="entry name" value="Znf_PHD"/>
</dbReference>
<dbReference type="GO" id="GO:0005634">
    <property type="term" value="C:nucleus"/>
    <property type="evidence" value="ECO:0007669"/>
    <property type="project" value="TreeGrafter"/>
</dbReference>
<dbReference type="Pfam" id="PF00855">
    <property type="entry name" value="PWWP"/>
    <property type="match status" value="1"/>
</dbReference>
<feature type="domain" description="PWWP" evidence="9">
    <location>
        <begin position="195"/>
        <end position="245"/>
    </location>
</feature>
<dbReference type="PROSITE" id="PS50812">
    <property type="entry name" value="PWWP"/>
    <property type="match status" value="1"/>
</dbReference>
<keyword evidence="3" id="KW-0862">Zinc</keyword>
<dbReference type="PROSITE" id="PS50016">
    <property type="entry name" value="ZF_PHD_2"/>
    <property type="match status" value="1"/>
</dbReference>
<dbReference type="CDD" id="cd15538">
    <property type="entry name" value="PHD_PRKCBP1"/>
    <property type="match status" value="1"/>
</dbReference>
<dbReference type="STRING" id="225164.V3ZQJ8"/>
<dbReference type="PRINTS" id="PR00503">
    <property type="entry name" value="BROMODOMAIN"/>
</dbReference>
<gene>
    <name evidence="10" type="ORF">LOTGIDRAFT_83183</name>
</gene>
<keyword evidence="11" id="KW-1185">Reference proteome</keyword>
<dbReference type="KEGG" id="lgi:LOTGIDRAFT_83183"/>
<dbReference type="InterPro" id="IPR001487">
    <property type="entry name" value="Bromodomain"/>
</dbReference>
<proteinExistence type="predicted"/>
<dbReference type="InterPro" id="IPR000313">
    <property type="entry name" value="PWWP_dom"/>
</dbReference>
<evidence type="ECO:0000259" key="8">
    <source>
        <dbReference type="PROSITE" id="PS50016"/>
    </source>
</evidence>
<dbReference type="Pfam" id="PF00628">
    <property type="entry name" value="PHD"/>
    <property type="match status" value="1"/>
</dbReference>
<dbReference type="SMART" id="SM00297">
    <property type="entry name" value="BROMO"/>
    <property type="match status" value="1"/>
</dbReference>
<organism evidence="10 11">
    <name type="scientific">Lottia gigantea</name>
    <name type="common">Giant owl limpet</name>
    <dbReference type="NCBI Taxonomy" id="225164"/>
    <lineage>
        <taxon>Eukaryota</taxon>
        <taxon>Metazoa</taxon>
        <taxon>Spiralia</taxon>
        <taxon>Lophotrochozoa</taxon>
        <taxon>Mollusca</taxon>
        <taxon>Gastropoda</taxon>
        <taxon>Patellogastropoda</taxon>
        <taxon>Lottioidea</taxon>
        <taxon>Lottiidae</taxon>
        <taxon>Lottia</taxon>
    </lineage>
</organism>
<name>V3ZQJ8_LOTGI</name>
<evidence type="ECO:0000313" key="10">
    <source>
        <dbReference type="EMBL" id="ESO83156.1"/>
    </source>
</evidence>
<dbReference type="InterPro" id="IPR044075">
    <property type="entry name" value="PRKCBP1_PHD"/>
</dbReference>
<evidence type="ECO:0000256" key="2">
    <source>
        <dbReference type="ARBA" id="ARBA00022771"/>
    </source>
</evidence>
<dbReference type="OMA" id="CWICHEL"/>
<keyword evidence="2 6" id="KW-0863">Zinc-finger</keyword>
<evidence type="ECO:0000256" key="4">
    <source>
        <dbReference type="ARBA" id="ARBA00023117"/>
    </source>
</evidence>
<dbReference type="SUPFAM" id="SSF47370">
    <property type="entry name" value="Bromodomain"/>
    <property type="match status" value="1"/>
</dbReference>
<keyword evidence="1" id="KW-0479">Metal-binding</keyword>
<dbReference type="PANTHER" id="PTHR46453:SF5">
    <property type="entry name" value="PROTEIN KINASE C-BINDING PROTEIN 1 ISOFORM X1"/>
    <property type="match status" value="1"/>
</dbReference>
<feature type="domain" description="Bromo" evidence="7">
    <location>
        <begin position="82"/>
        <end position="152"/>
    </location>
</feature>
<dbReference type="SUPFAM" id="SSF63748">
    <property type="entry name" value="Tudor/PWWP/MBT"/>
    <property type="match status" value="1"/>
</dbReference>
<dbReference type="OrthoDB" id="6272564at2759"/>
<evidence type="ECO:0000256" key="6">
    <source>
        <dbReference type="PROSITE-ProRule" id="PRU00146"/>
    </source>
</evidence>
<sequence>DNKNDYFCWICHKEGLLVGCELCPRVYHTKCLNINSELPNEWVCPECEQIMKSECIETRSKAMSMISIDTLCNLLKHALRRMQIPESEAFEKPVDTVLLPTYSDFVYNPMDLGQLSRSIRKKQYGCTEAFLADAKWIYHNCYVFNGSDHHLTKTAKTIVKICKHEMNEIEVCPDCYLNSCEQSDEDWFCEPCRTPHTLTWAKLKGYPFWPAKALREMDGLVDVRFFGAHDRSWVPASNVFLLSKECPIPQKKRSSYFNDAFEELNRHVQNIEERFGTFEYHPFRTPY</sequence>
<evidence type="ECO:0000256" key="5">
    <source>
        <dbReference type="PROSITE-ProRule" id="PRU00035"/>
    </source>
</evidence>
<dbReference type="EMBL" id="KB203771">
    <property type="protein sequence ID" value="ESO83156.1"/>
    <property type="molecule type" value="Genomic_DNA"/>
</dbReference>
<dbReference type="InterPro" id="IPR013083">
    <property type="entry name" value="Znf_RING/FYVE/PHD"/>
</dbReference>
<dbReference type="PANTHER" id="PTHR46453">
    <property type="entry name" value="PROTEIN KINASE C-BINDING PROTEIN 1"/>
    <property type="match status" value="1"/>
</dbReference>
<evidence type="ECO:0000313" key="11">
    <source>
        <dbReference type="Proteomes" id="UP000030746"/>
    </source>
</evidence>
<dbReference type="SMART" id="SM00249">
    <property type="entry name" value="PHD"/>
    <property type="match status" value="1"/>
</dbReference>
<dbReference type="CTD" id="20252564"/>
<feature type="domain" description="PHD-type" evidence="8">
    <location>
        <begin position="5"/>
        <end position="50"/>
    </location>
</feature>
<dbReference type="InterPro" id="IPR036427">
    <property type="entry name" value="Bromodomain-like_sf"/>
</dbReference>
<dbReference type="Gene3D" id="1.20.920.10">
    <property type="entry name" value="Bromodomain-like"/>
    <property type="match status" value="1"/>
</dbReference>
<dbReference type="InterPro" id="IPR011011">
    <property type="entry name" value="Znf_FYVE_PHD"/>
</dbReference>
<reference evidence="10 11" key="1">
    <citation type="journal article" date="2013" name="Nature">
        <title>Insights into bilaterian evolution from three spiralian genomes.</title>
        <authorList>
            <person name="Simakov O."/>
            <person name="Marletaz F."/>
            <person name="Cho S.J."/>
            <person name="Edsinger-Gonzales E."/>
            <person name="Havlak P."/>
            <person name="Hellsten U."/>
            <person name="Kuo D.H."/>
            <person name="Larsson T."/>
            <person name="Lv J."/>
            <person name="Arendt D."/>
            <person name="Savage R."/>
            <person name="Osoegawa K."/>
            <person name="de Jong P."/>
            <person name="Grimwood J."/>
            <person name="Chapman J.A."/>
            <person name="Shapiro H."/>
            <person name="Aerts A."/>
            <person name="Otillar R.P."/>
            <person name="Terry A.Y."/>
            <person name="Boore J.L."/>
            <person name="Grigoriev I.V."/>
            <person name="Lindberg D.R."/>
            <person name="Seaver E.C."/>
            <person name="Weisblat D.A."/>
            <person name="Putnam N.H."/>
            <person name="Rokhsar D.S."/>
        </authorList>
    </citation>
    <scope>NUCLEOTIDE SEQUENCE [LARGE SCALE GENOMIC DNA]</scope>
</reference>
<protein>
    <submittedName>
        <fullName evidence="10">Uncharacterized protein</fullName>
    </submittedName>
</protein>
<dbReference type="PROSITE" id="PS50014">
    <property type="entry name" value="BROMODOMAIN_2"/>
    <property type="match status" value="1"/>
</dbReference>
<dbReference type="Gene3D" id="2.30.30.140">
    <property type="match status" value="1"/>
</dbReference>
<dbReference type="SUPFAM" id="SSF57903">
    <property type="entry name" value="FYVE/PHD zinc finger"/>
    <property type="match status" value="1"/>
</dbReference>
<dbReference type="GeneID" id="20252564"/>
<dbReference type="GO" id="GO:0005737">
    <property type="term" value="C:cytoplasm"/>
    <property type="evidence" value="ECO:0007669"/>
    <property type="project" value="TreeGrafter"/>
</dbReference>
<dbReference type="Gene3D" id="3.30.40.10">
    <property type="entry name" value="Zinc/RING finger domain, C3HC4 (zinc finger)"/>
    <property type="match status" value="1"/>
</dbReference>
<dbReference type="GO" id="GO:0008270">
    <property type="term" value="F:zinc ion binding"/>
    <property type="evidence" value="ECO:0007669"/>
    <property type="project" value="UniProtKB-KW"/>
</dbReference>
<dbReference type="PROSITE" id="PS01359">
    <property type="entry name" value="ZF_PHD_1"/>
    <property type="match status" value="1"/>
</dbReference>
<evidence type="ECO:0000256" key="1">
    <source>
        <dbReference type="ARBA" id="ARBA00022723"/>
    </source>
</evidence>
<dbReference type="Proteomes" id="UP000030746">
    <property type="component" value="Unassembled WGS sequence"/>
</dbReference>
<accession>V3ZQJ8</accession>
<dbReference type="InterPro" id="IPR019787">
    <property type="entry name" value="Znf_PHD-finger"/>
</dbReference>
<feature type="non-terminal residue" evidence="10">
    <location>
        <position position="1"/>
    </location>
</feature>
<dbReference type="GO" id="GO:0003714">
    <property type="term" value="F:transcription corepressor activity"/>
    <property type="evidence" value="ECO:0007669"/>
    <property type="project" value="TreeGrafter"/>
</dbReference>
<dbReference type="RefSeq" id="XP_009066106.1">
    <property type="nucleotide sequence ID" value="XM_009067858.1"/>
</dbReference>
<dbReference type="InterPro" id="IPR019786">
    <property type="entry name" value="Zinc_finger_PHD-type_CS"/>
</dbReference>
<dbReference type="CDD" id="cd20160">
    <property type="entry name" value="PWWP_PRKCBP1"/>
    <property type="match status" value="1"/>
</dbReference>
<dbReference type="SMART" id="SM00293">
    <property type="entry name" value="PWWP"/>
    <property type="match status" value="1"/>
</dbReference>
<evidence type="ECO:0000259" key="9">
    <source>
        <dbReference type="PROSITE" id="PS50812"/>
    </source>
</evidence>
<dbReference type="AlphaFoldDB" id="V3ZQJ8"/>
<feature type="non-terminal residue" evidence="10">
    <location>
        <position position="287"/>
    </location>
</feature>
<evidence type="ECO:0000256" key="3">
    <source>
        <dbReference type="ARBA" id="ARBA00022833"/>
    </source>
</evidence>
<evidence type="ECO:0000259" key="7">
    <source>
        <dbReference type="PROSITE" id="PS50014"/>
    </source>
</evidence>